<reference evidence="2" key="1">
    <citation type="journal article" date="2008" name="Nat. Genet.">
        <title>The Pristionchus pacificus genome provides a unique perspective on nematode lifestyle and parasitism.</title>
        <authorList>
            <person name="Dieterich C."/>
            <person name="Clifton S.W."/>
            <person name="Schuster L.N."/>
            <person name="Chinwalla A."/>
            <person name="Delehaunty K."/>
            <person name="Dinkelacker I."/>
            <person name="Fulton L."/>
            <person name="Fulton R."/>
            <person name="Godfrey J."/>
            <person name="Minx P."/>
            <person name="Mitreva M."/>
            <person name="Roeseler W."/>
            <person name="Tian H."/>
            <person name="Witte H."/>
            <person name="Yang S.P."/>
            <person name="Wilson R.K."/>
            <person name="Sommer R.J."/>
        </authorList>
    </citation>
    <scope>NUCLEOTIDE SEQUENCE [LARGE SCALE GENOMIC DNA]</scope>
    <source>
        <strain evidence="2">PS312</strain>
    </source>
</reference>
<protein>
    <submittedName>
        <fullName evidence="1">G protein-coupled receptor</fullName>
    </submittedName>
</protein>
<evidence type="ECO:0000313" key="1">
    <source>
        <dbReference type="EnsemblMetazoa" id="PPA40474.1"/>
    </source>
</evidence>
<accession>A0A2A6C247</accession>
<dbReference type="EnsemblMetazoa" id="PPA40474.1">
    <property type="protein sequence ID" value="PPA40474.1"/>
    <property type="gene ID" value="WBGene00278843"/>
</dbReference>
<sequence length="216" mass="25017">MNFPCMGGNSTIDWSTRGIVRPYFGMFSLLFSFITIPLYILSAQVMFVLAIADISTLFVNSFTFGIFLLKGSRTWKILFISFFYPFFLASFTPLFFFNSEYHLAMVTPGFNENRYEYPFNSLQYYNLSHILNNTLMSTFSCVVYGFMIVYIFIISHSNQEFLCAFTSLPVSVSIRLRFRIKLAHSAYEITQFIPPSHEILYIAQITSSTDFLHLSI</sequence>
<reference evidence="1" key="2">
    <citation type="submission" date="2022-06" db="UniProtKB">
        <authorList>
            <consortium name="EnsemblMetazoa"/>
        </authorList>
    </citation>
    <scope>IDENTIFICATION</scope>
    <source>
        <strain evidence="1">PS312</strain>
    </source>
</reference>
<dbReference type="PANTHER" id="PTHR23021:SF11">
    <property type="entry name" value="SERPENTINE RECEPTOR, CLASS T"/>
    <property type="match status" value="1"/>
</dbReference>
<accession>A0A8R1UU90</accession>
<gene>
    <name evidence="1" type="primary">WBGene00278843</name>
</gene>
<proteinExistence type="predicted"/>
<name>A0A2A6C247_PRIPA</name>
<dbReference type="Proteomes" id="UP000005239">
    <property type="component" value="Unassembled WGS sequence"/>
</dbReference>
<organism evidence="1 2">
    <name type="scientific">Pristionchus pacificus</name>
    <name type="common">Parasitic nematode worm</name>
    <dbReference type="NCBI Taxonomy" id="54126"/>
    <lineage>
        <taxon>Eukaryota</taxon>
        <taxon>Metazoa</taxon>
        <taxon>Ecdysozoa</taxon>
        <taxon>Nematoda</taxon>
        <taxon>Chromadorea</taxon>
        <taxon>Rhabditida</taxon>
        <taxon>Rhabditina</taxon>
        <taxon>Diplogasteromorpha</taxon>
        <taxon>Diplogasteroidea</taxon>
        <taxon>Neodiplogasteridae</taxon>
        <taxon>Pristionchus</taxon>
    </lineage>
</organism>
<dbReference type="Pfam" id="PF10321">
    <property type="entry name" value="7TM_GPCR_Srt"/>
    <property type="match status" value="1"/>
</dbReference>
<dbReference type="InterPro" id="IPR019425">
    <property type="entry name" value="7TM_GPCR_serpentine_rcpt_Srt"/>
</dbReference>
<dbReference type="PANTHER" id="PTHR23021">
    <property type="entry name" value="SERPENTINE RECEPTOR, CLASS T"/>
    <property type="match status" value="1"/>
</dbReference>
<evidence type="ECO:0000313" key="2">
    <source>
        <dbReference type="Proteomes" id="UP000005239"/>
    </source>
</evidence>
<dbReference type="AlphaFoldDB" id="A0A2A6C247"/>
<keyword evidence="2" id="KW-1185">Reference proteome</keyword>